<keyword evidence="3 6" id="KW-0489">Methyltransferase</keyword>
<dbReference type="PROSITE" id="PS00092">
    <property type="entry name" value="N6_MTASE"/>
    <property type="match status" value="1"/>
</dbReference>
<evidence type="ECO:0000256" key="5">
    <source>
        <dbReference type="ARBA" id="ARBA00022691"/>
    </source>
</evidence>
<dbReference type="GO" id="GO:0005737">
    <property type="term" value="C:cytoplasm"/>
    <property type="evidence" value="ECO:0007669"/>
    <property type="project" value="UniProtKB-SubCell"/>
</dbReference>
<evidence type="ECO:0000313" key="9">
    <source>
        <dbReference type="EMBL" id="QPG07090.1"/>
    </source>
</evidence>
<name>A0A7S9E136_9ALTE</name>
<dbReference type="SUPFAM" id="SSF53335">
    <property type="entry name" value="S-adenosyl-L-methionine-dependent methyltransferases"/>
    <property type="match status" value="1"/>
</dbReference>
<feature type="domain" description="Methyltransferase small N-terminal" evidence="8">
    <location>
        <begin position="7"/>
        <end position="182"/>
    </location>
</feature>
<dbReference type="AlphaFoldDB" id="A0A7S9E136"/>
<evidence type="ECO:0000313" key="10">
    <source>
        <dbReference type="Proteomes" id="UP000595095"/>
    </source>
</evidence>
<evidence type="ECO:0000256" key="4">
    <source>
        <dbReference type="ARBA" id="ARBA00022679"/>
    </source>
</evidence>
<keyword evidence="2 6" id="KW-0698">rRNA processing</keyword>
<sequence>MMLSAQSQLLERNLELFDEGEWLLINPADAYFTDLLTHRPLAILHQYFDVFSESAGSIAAQSLDSRDVATSDVGFCLQQQVGKHLHLFTPFVDKKKSFTDVLIYLPKAKAQLAMLLQMAASVLTPGGRIHLVGENKGGIKSADKLTQRYGTTEKVDSARHCSLLTTHLENPVAFAPTDWIESNTFTIADTELDVVSMPGVFSHNELDDGTELLLHKLPSSLRNKVLDFACGAGVIGAHLKQQYPHFDVTLLDVSALALYCAARTLKANQLTGTLIAANGLHGVDSQFNHIITNPPFHTGIKTDYSITKRFISDSRRILAKSGSLYMVANRFLPYPGLLAEQFSQVRTLAQTSRFSVYLVLA</sequence>
<comment type="similarity">
    <text evidence="6">Belongs to the methyltransferase superfamily. RsmC family.</text>
</comment>
<comment type="function">
    <text evidence="6">Specifically methylates the guanine in position 1207 of 16S rRNA in the 30S particle.</text>
</comment>
<dbReference type="EC" id="2.1.1.172" evidence="6"/>
<dbReference type="GO" id="GO:0003676">
    <property type="term" value="F:nucleic acid binding"/>
    <property type="evidence" value="ECO:0007669"/>
    <property type="project" value="InterPro"/>
</dbReference>
<dbReference type="HAMAP" id="MF_01862">
    <property type="entry name" value="16SrRNA_methyltr_C"/>
    <property type="match status" value="1"/>
</dbReference>
<keyword evidence="1 6" id="KW-0963">Cytoplasm</keyword>
<evidence type="ECO:0000259" key="8">
    <source>
        <dbReference type="Pfam" id="PF08468"/>
    </source>
</evidence>
<feature type="domain" description="Methyltransferase small" evidence="7">
    <location>
        <begin position="192"/>
        <end position="357"/>
    </location>
</feature>
<evidence type="ECO:0000256" key="1">
    <source>
        <dbReference type="ARBA" id="ARBA00022490"/>
    </source>
</evidence>
<keyword evidence="4 6" id="KW-0808">Transferase</keyword>
<comment type="subcellular location">
    <subcellularLocation>
        <location evidence="6">Cytoplasm</location>
    </subcellularLocation>
</comment>
<protein>
    <recommendedName>
        <fullName evidence="6">Ribosomal RNA small subunit methyltransferase C</fullName>
        <ecNumber evidence="6">2.1.1.172</ecNumber>
    </recommendedName>
    <alternativeName>
        <fullName evidence="6">16S rRNA m2G1207 methyltransferase</fullName>
    </alternativeName>
    <alternativeName>
        <fullName evidence="6">rRNA (guanine-N(2)-)-methyltransferase RsmC</fullName>
    </alternativeName>
</protein>
<dbReference type="Pfam" id="PF05175">
    <property type="entry name" value="MTS"/>
    <property type="match status" value="1"/>
</dbReference>
<dbReference type="EMBL" id="CP064795">
    <property type="protein sequence ID" value="QPG07090.1"/>
    <property type="molecule type" value="Genomic_DNA"/>
</dbReference>
<dbReference type="InterPro" id="IPR023543">
    <property type="entry name" value="rRNA_ssu_MeTfrase_C"/>
</dbReference>
<dbReference type="GO" id="GO:0052914">
    <property type="term" value="F:16S rRNA (guanine(1207)-N(2))-methyltransferase activity"/>
    <property type="evidence" value="ECO:0007669"/>
    <property type="project" value="UniProtKB-EC"/>
</dbReference>
<comment type="subunit">
    <text evidence="6">Monomer.</text>
</comment>
<dbReference type="CDD" id="cd02440">
    <property type="entry name" value="AdoMet_MTases"/>
    <property type="match status" value="1"/>
</dbReference>
<evidence type="ECO:0000256" key="6">
    <source>
        <dbReference type="HAMAP-Rule" id="MF_01862"/>
    </source>
</evidence>
<organism evidence="9 10">
    <name type="scientific">Salinimonas marina</name>
    <dbReference type="NCBI Taxonomy" id="2785918"/>
    <lineage>
        <taxon>Bacteria</taxon>
        <taxon>Pseudomonadati</taxon>
        <taxon>Pseudomonadota</taxon>
        <taxon>Gammaproteobacteria</taxon>
        <taxon>Alteromonadales</taxon>
        <taxon>Alteromonadaceae</taxon>
        <taxon>Alteromonas/Salinimonas group</taxon>
        <taxon>Salinimonas</taxon>
    </lineage>
</organism>
<dbReference type="InterPro" id="IPR046977">
    <property type="entry name" value="RsmC/RlmG"/>
</dbReference>
<gene>
    <name evidence="6" type="primary">rsmC</name>
    <name evidence="9" type="ORF">IT774_00825</name>
</gene>
<evidence type="ECO:0000259" key="7">
    <source>
        <dbReference type="Pfam" id="PF05175"/>
    </source>
</evidence>
<reference evidence="9 10" key="1">
    <citation type="submission" date="2020-11" db="EMBL/GenBank/DDBJ databases">
        <title>Complete genome sequence for Salinimonas sp. strain G2-b.</title>
        <authorList>
            <person name="Park S.-J."/>
        </authorList>
    </citation>
    <scope>NUCLEOTIDE SEQUENCE [LARGE SCALE GENOMIC DNA]</scope>
    <source>
        <strain evidence="9 10">G2-b</strain>
    </source>
</reference>
<comment type="catalytic activity">
    <reaction evidence="6">
        <text>guanosine(1207) in 16S rRNA + S-adenosyl-L-methionine = N(2)-methylguanosine(1207) in 16S rRNA + S-adenosyl-L-homocysteine + H(+)</text>
        <dbReference type="Rhea" id="RHEA:42736"/>
        <dbReference type="Rhea" id="RHEA-COMP:10213"/>
        <dbReference type="Rhea" id="RHEA-COMP:10214"/>
        <dbReference type="ChEBI" id="CHEBI:15378"/>
        <dbReference type="ChEBI" id="CHEBI:57856"/>
        <dbReference type="ChEBI" id="CHEBI:59789"/>
        <dbReference type="ChEBI" id="CHEBI:74269"/>
        <dbReference type="ChEBI" id="CHEBI:74481"/>
        <dbReference type="EC" id="2.1.1.172"/>
    </reaction>
</comment>
<dbReference type="KEGG" id="smaa:IT774_00825"/>
<evidence type="ECO:0000256" key="3">
    <source>
        <dbReference type="ARBA" id="ARBA00022603"/>
    </source>
</evidence>
<dbReference type="Gene3D" id="3.40.50.150">
    <property type="entry name" value="Vaccinia Virus protein VP39"/>
    <property type="match status" value="2"/>
</dbReference>
<dbReference type="Proteomes" id="UP000595095">
    <property type="component" value="Chromosome"/>
</dbReference>
<evidence type="ECO:0000256" key="2">
    <source>
        <dbReference type="ARBA" id="ARBA00022552"/>
    </source>
</evidence>
<dbReference type="InterPro" id="IPR029063">
    <property type="entry name" value="SAM-dependent_MTases_sf"/>
</dbReference>
<dbReference type="InterPro" id="IPR007848">
    <property type="entry name" value="Small_mtfrase_dom"/>
</dbReference>
<dbReference type="PANTHER" id="PTHR47816">
    <property type="entry name" value="RIBOSOMAL RNA SMALL SUBUNIT METHYLTRANSFERASE C"/>
    <property type="match status" value="1"/>
</dbReference>
<dbReference type="InterPro" id="IPR013675">
    <property type="entry name" value="Mtase_sm_N"/>
</dbReference>
<dbReference type="InterPro" id="IPR002052">
    <property type="entry name" value="DNA_methylase_N6_adenine_CS"/>
</dbReference>
<keyword evidence="5 6" id="KW-0949">S-adenosyl-L-methionine</keyword>
<dbReference type="PANTHER" id="PTHR47816:SF4">
    <property type="entry name" value="RIBOSOMAL RNA SMALL SUBUNIT METHYLTRANSFERASE C"/>
    <property type="match status" value="1"/>
</dbReference>
<keyword evidence="10" id="KW-1185">Reference proteome</keyword>
<proteinExistence type="inferred from homology"/>
<dbReference type="Pfam" id="PF08468">
    <property type="entry name" value="MTS_N"/>
    <property type="match status" value="1"/>
</dbReference>
<accession>A0A7S9E136</accession>